<organism evidence="2">
    <name type="scientific">marine metagenome</name>
    <dbReference type="NCBI Taxonomy" id="408172"/>
    <lineage>
        <taxon>unclassified sequences</taxon>
        <taxon>metagenomes</taxon>
        <taxon>ecological metagenomes</taxon>
    </lineage>
</organism>
<proteinExistence type="predicted"/>
<sequence length="148" mass="17091">MLEVTTIEQKNELTLVSAGNDSFRDLIDQELTNLFPKREVQRILFIAPPDGDKSMFDYATGKRGRYWNYPAYGAGVIASYLRKDGIEVSILNLNNKVLHACWNSRSQEEFDFDRVWKETLKEELEQYKPDMVGVTCMFTQTHTATVEV</sequence>
<feature type="non-terminal residue" evidence="2">
    <location>
        <position position="148"/>
    </location>
</feature>
<dbReference type="InterPro" id="IPR006158">
    <property type="entry name" value="Cobalamin-bd"/>
</dbReference>
<dbReference type="AlphaFoldDB" id="A0A382T934"/>
<feature type="domain" description="B12-binding" evidence="1">
    <location>
        <begin position="55"/>
        <end position="148"/>
    </location>
</feature>
<dbReference type="PROSITE" id="PS51332">
    <property type="entry name" value="B12_BINDING"/>
    <property type="match status" value="1"/>
</dbReference>
<dbReference type="GO" id="GO:0031419">
    <property type="term" value="F:cobalamin binding"/>
    <property type="evidence" value="ECO:0007669"/>
    <property type="project" value="InterPro"/>
</dbReference>
<accession>A0A382T934</accession>
<gene>
    <name evidence="2" type="ORF">METZ01_LOCUS370851</name>
</gene>
<evidence type="ECO:0000313" key="2">
    <source>
        <dbReference type="EMBL" id="SVD17997.1"/>
    </source>
</evidence>
<dbReference type="GO" id="GO:0046872">
    <property type="term" value="F:metal ion binding"/>
    <property type="evidence" value="ECO:0007669"/>
    <property type="project" value="InterPro"/>
</dbReference>
<reference evidence="2" key="1">
    <citation type="submission" date="2018-05" db="EMBL/GenBank/DDBJ databases">
        <authorList>
            <person name="Lanie J.A."/>
            <person name="Ng W.-L."/>
            <person name="Kazmierczak K.M."/>
            <person name="Andrzejewski T.M."/>
            <person name="Davidsen T.M."/>
            <person name="Wayne K.J."/>
            <person name="Tettelin H."/>
            <person name="Glass J.I."/>
            <person name="Rusch D."/>
            <person name="Podicherti R."/>
            <person name="Tsui H.-C.T."/>
            <person name="Winkler M.E."/>
        </authorList>
    </citation>
    <scope>NUCLEOTIDE SEQUENCE</scope>
</reference>
<evidence type="ECO:0000259" key="1">
    <source>
        <dbReference type="PROSITE" id="PS51332"/>
    </source>
</evidence>
<protein>
    <recommendedName>
        <fullName evidence="1">B12-binding domain-containing protein</fullName>
    </recommendedName>
</protein>
<dbReference type="EMBL" id="UINC01134447">
    <property type="protein sequence ID" value="SVD17997.1"/>
    <property type="molecule type" value="Genomic_DNA"/>
</dbReference>
<name>A0A382T934_9ZZZZ</name>